<keyword evidence="4 6" id="KW-0472">Membrane</keyword>
<evidence type="ECO:0000256" key="5">
    <source>
        <dbReference type="SAM" id="MobiDB-lite"/>
    </source>
</evidence>
<feature type="transmembrane region" description="Helical" evidence="6">
    <location>
        <begin position="257"/>
        <end position="276"/>
    </location>
</feature>
<keyword evidence="2 6" id="KW-0812">Transmembrane</keyword>
<protein>
    <recommendedName>
        <fullName evidence="7">EamA domain-containing protein</fullName>
    </recommendedName>
</protein>
<feature type="transmembrane region" description="Helical" evidence="6">
    <location>
        <begin position="118"/>
        <end position="137"/>
    </location>
</feature>
<dbReference type="GO" id="GO:0016020">
    <property type="term" value="C:membrane"/>
    <property type="evidence" value="ECO:0007669"/>
    <property type="project" value="UniProtKB-SubCell"/>
</dbReference>
<dbReference type="KEGG" id="acp:A2cp1_1258"/>
<organism evidence="8 9">
    <name type="scientific">Anaeromyxobacter dehalogenans (strain ATCC BAA-258 / DSM 21875 / 2CP-1)</name>
    <dbReference type="NCBI Taxonomy" id="455488"/>
    <lineage>
        <taxon>Bacteria</taxon>
        <taxon>Pseudomonadati</taxon>
        <taxon>Myxococcota</taxon>
        <taxon>Myxococcia</taxon>
        <taxon>Myxococcales</taxon>
        <taxon>Cystobacterineae</taxon>
        <taxon>Anaeromyxobacteraceae</taxon>
        <taxon>Anaeromyxobacter</taxon>
    </lineage>
</organism>
<evidence type="ECO:0000256" key="1">
    <source>
        <dbReference type="ARBA" id="ARBA00004141"/>
    </source>
</evidence>
<evidence type="ECO:0000256" key="6">
    <source>
        <dbReference type="SAM" id="Phobius"/>
    </source>
</evidence>
<feature type="region of interest" description="Disordered" evidence="5">
    <location>
        <begin position="1"/>
        <end position="20"/>
    </location>
</feature>
<feature type="domain" description="EamA" evidence="7">
    <location>
        <begin position="31"/>
        <end position="159"/>
    </location>
</feature>
<feature type="domain" description="EamA" evidence="7">
    <location>
        <begin position="170"/>
        <end position="296"/>
    </location>
</feature>
<reference evidence="8" key="1">
    <citation type="submission" date="2009-01" db="EMBL/GenBank/DDBJ databases">
        <title>Complete sequence of Anaeromyxobacter dehalogenans 2CP-1.</title>
        <authorList>
            <consortium name="US DOE Joint Genome Institute"/>
            <person name="Lucas S."/>
            <person name="Copeland A."/>
            <person name="Lapidus A."/>
            <person name="Glavina del Rio T."/>
            <person name="Dalin E."/>
            <person name="Tice H."/>
            <person name="Bruce D."/>
            <person name="Goodwin L."/>
            <person name="Pitluck S."/>
            <person name="Saunders E."/>
            <person name="Brettin T."/>
            <person name="Detter J.C."/>
            <person name="Han C."/>
            <person name="Larimer F."/>
            <person name="Land M."/>
            <person name="Hauser L."/>
            <person name="Kyrpides N."/>
            <person name="Ovchinnikova G."/>
            <person name="Beliaev A.S."/>
            <person name="Richardson P."/>
        </authorList>
    </citation>
    <scope>NUCLEOTIDE SEQUENCE</scope>
    <source>
        <strain evidence="8">2CP-1</strain>
    </source>
</reference>
<proteinExistence type="predicted"/>
<feature type="transmembrane region" description="Helical" evidence="6">
    <location>
        <begin position="282"/>
        <end position="302"/>
    </location>
</feature>
<feature type="transmembrane region" description="Helical" evidence="6">
    <location>
        <begin position="25"/>
        <end position="45"/>
    </location>
</feature>
<dbReference type="SUPFAM" id="SSF103481">
    <property type="entry name" value="Multidrug resistance efflux transporter EmrE"/>
    <property type="match status" value="2"/>
</dbReference>
<name>B8JGD1_ANAD2</name>
<dbReference type="InterPro" id="IPR037185">
    <property type="entry name" value="EmrE-like"/>
</dbReference>
<dbReference type="PANTHER" id="PTHR22911:SF6">
    <property type="entry name" value="SOLUTE CARRIER FAMILY 35 MEMBER G1"/>
    <property type="match status" value="1"/>
</dbReference>
<keyword evidence="9" id="KW-1185">Reference proteome</keyword>
<sequence length="310" mass="31735">MTPEPAAVPAAPARSAGAPRPQPRWLARLELLGAALSFGLMAVLARRLSRGGAAFSAGQLTVIRFVVGAAVSLVAFRVRPALYRPHDLRLLWTRGVSGGIVVVLYFLALARIPAGEAGMLYNLFPVIATALSIRAFGERPTVHLVLALLVATGGVVLVLGNGSLALGVGLGEALAVGAAVFAAFSSVVIRAMRATDNAPTIFFYFCLGGLPVALPFALGAWPTDLTAWALAAGMGLAAYAAQVLMTEAYGALSIGEAAVWLQLTPLAQYGLAALLLGERVSAAGMAGMLVGVAGVAYGTVLGHRPRARGA</sequence>
<feature type="transmembrane region" description="Helical" evidence="6">
    <location>
        <begin position="57"/>
        <end position="78"/>
    </location>
</feature>
<evidence type="ECO:0000256" key="4">
    <source>
        <dbReference type="ARBA" id="ARBA00023136"/>
    </source>
</evidence>
<dbReference type="HOGENOM" id="CLU_896147_0_0_7"/>
<feature type="transmembrane region" description="Helical" evidence="6">
    <location>
        <begin position="227"/>
        <end position="245"/>
    </location>
</feature>
<dbReference type="Pfam" id="PF00892">
    <property type="entry name" value="EamA"/>
    <property type="match status" value="2"/>
</dbReference>
<comment type="subcellular location">
    <subcellularLocation>
        <location evidence="1">Membrane</location>
        <topology evidence="1">Multi-pass membrane protein</topology>
    </subcellularLocation>
</comment>
<accession>B8JGD1</accession>
<evidence type="ECO:0000256" key="2">
    <source>
        <dbReference type="ARBA" id="ARBA00022692"/>
    </source>
</evidence>
<dbReference type="PANTHER" id="PTHR22911">
    <property type="entry name" value="ACYL-MALONYL CONDENSING ENZYME-RELATED"/>
    <property type="match status" value="1"/>
</dbReference>
<dbReference type="InterPro" id="IPR000620">
    <property type="entry name" value="EamA_dom"/>
</dbReference>
<feature type="compositionally biased region" description="Low complexity" evidence="5">
    <location>
        <begin position="1"/>
        <end position="19"/>
    </location>
</feature>
<dbReference type="RefSeq" id="WP_012632581.1">
    <property type="nucleotide sequence ID" value="NC_011891.1"/>
</dbReference>
<dbReference type="Proteomes" id="UP000007089">
    <property type="component" value="Chromosome"/>
</dbReference>
<evidence type="ECO:0000313" key="8">
    <source>
        <dbReference type="EMBL" id="ACL64602.1"/>
    </source>
</evidence>
<gene>
    <name evidence="8" type="ordered locus">A2cp1_1258</name>
</gene>
<keyword evidence="3 6" id="KW-1133">Transmembrane helix</keyword>
<evidence type="ECO:0000256" key="3">
    <source>
        <dbReference type="ARBA" id="ARBA00022989"/>
    </source>
</evidence>
<feature type="transmembrane region" description="Helical" evidence="6">
    <location>
        <begin position="170"/>
        <end position="189"/>
    </location>
</feature>
<feature type="transmembrane region" description="Helical" evidence="6">
    <location>
        <begin position="90"/>
        <end position="112"/>
    </location>
</feature>
<dbReference type="AlphaFoldDB" id="B8JGD1"/>
<dbReference type="EMBL" id="CP001359">
    <property type="protein sequence ID" value="ACL64602.1"/>
    <property type="molecule type" value="Genomic_DNA"/>
</dbReference>
<feature type="transmembrane region" description="Helical" evidence="6">
    <location>
        <begin position="144"/>
        <end position="164"/>
    </location>
</feature>
<feature type="transmembrane region" description="Helical" evidence="6">
    <location>
        <begin position="201"/>
        <end position="221"/>
    </location>
</feature>
<evidence type="ECO:0000259" key="7">
    <source>
        <dbReference type="Pfam" id="PF00892"/>
    </source>
</evidence>
<evidence type="ECO:0000313" key="9">
    <source>
        <dbReference type="Proteomes" id="UP000007089"/>
    </source>
</evidence>